<dbReference type="EMBL" id="CATKSH010000036">
    <property type="protein sequence ID" value="CAI9122177.1"/>
    <property type="molecule type" value="Genomic_DNA"/>
</dbReference>
<evidence type="ECO:0000259" key="1">
    <source>
        <dbReference type="PROSITE" id="PS01148"/>
    </source>
</evidence>
<gene>
    <name evidence="2" type="ORF">LMG32879_003037</name>
</gene>
<name>A0AA35UZ69_9PROT</name>
<dbReference type="RefSeq" id="WP_289842085.1">
    <property type="nucleotide sequence ID" value="NZ_CATKSH010000036.1"/>
</dbReference>
<evidence type="ECO:0000313" key="2">
    <source>
        <dbReference type="EMBL" id="CAI9122177.1"/>
    </source>
</evidence>
<dbReference type="AlphaFoldDB" id="A0AA35UZ69"/>
<dbReference type="Gene3D" id="3.30.110.40">
    <property type="entry name" value="TusA-like domain"/>
    <property type="match status" value="1"/>
</dbReference>
<accession>A0AA35UZ69</accession>
<proteinExistence type="predicted"/>
<feature type="domain" description="UPF0033" evidence="1">
    <location>
        <begin position="11"/>
        <end position="35"/>
    </location>
</feature>
<dbReference type="SUPFAM" id="SSF64307">
    <property type="entry name" value="SirA-like"/>
    <property type="match status" value="1"/>
</dbReference>
<organism evidence="2 3">
    <name type="scientific">Brytella acorum</name>
    <dbReference type="NCBI Taxonomy" id="2959299"/>
    <lineage>
        <taxon>Bacteria</taxon>
        <taxon>Pseudomonadati</taxon>
        <taxon>Pseudomonadota</taxon>
        <taxon>Alphaproteobacteria</taxon>
        <taxon>Acetobacterales</taxon>
        <taxon>Acetobacteraceae</taxon>
        <taxon>Brytella</taxon>
    </lineage>
</organism>
<comment type="caution">
    <text evidence="2">The sequence shown here is derived from an EMBL/GenBank/DDBJ whole genome shotgun (WGS) entry which is preliminary data.</text>
</comment>
<keyword evidence="3" id="KW-1185">Reference proteome</keyword>
<dbReference type="PROSITE" id="PS01148">
    <property type="entry name" value="UPF0033"/>
    <property type="match status" value="1"/>
</dbReference>
<dbReference type="InterPro" id="IPR001455">
    <property type="entry name" value="TusA-like"/>
</dbReference>
<sequence length="93" mass="9785">MTGAIATDTELDITGEVCPMTTVHVRLALDRLPGGAILGVTLTGDEPHHNVASAVRALGHQIVLDETLSRASDLYRLVIRKSQARTSASPPSA</sequence>
<reference evidence="2" key="1">
    <citation type="submission" date="2023-03" db="EMBL/GenBank/DDBJ databases">
        <authorList>
            <person name="Cleenwerck I."/>
        </authorList>
    </citation>
    <scope>NUCLEOTIDE SEQUENCE</scope>
    <source>
        <strain evidence="2">LMG 32879</strain>
    </source>
</reference>
<evidence type="ECO:0000313" key="3">
    <source>
        <dbReference type="Proteomes" id="UP001176960"/>
    </source>
</evidence>
<dbReference type="InterPro" id="IPR036868">
    <property type="entry name" value="TusA-like_sf"/>
</dbReference>
<protein>
    <submittedName>
        <fullName evidence="2">Sulfurtransferase TusA family protein</fullName>
    </submittedName>
</protein>
<dbReference type="Pfam" id="PF01206">
    <property type="entry name" value="TusA"/>
    <property type="match status" value="1"/>
</dbReference>
<dbReference type="CDD" id="cd00291">
    <property type="entry name" value="SirA_YedF_YeeD"/>
    <property type="match status" value="1"/>
</dbReference>
<dbReference type="Proteomes" id="UP001176960">
    <property type="component" value="Unassembled WGS sequence"/>
</dbReference>